<dbReference type="AlphaFoldDB" id="A0AAX4P956"/>
<gene>
    <name evidence="2" type="ORF">HKI87_06g40740</name>
</gene>
<accession>A0AAX4P956</accession>
<feature type="transmembrane region" description="Helical" evidence="1">
    <location>
        <begin position="125"/>
        <end position="149"/>
    </location>
</feature>
<organism evidence="2 3">
    <name type="scientific">Chloropicon roscoffensis</name>
    <dbReference type="NCBI Taxonomy" id="1461544"/>
    <lineage>
        <taxon>Eukaryota</taxon>
        <taxon>Viridiplantae</taxon>
        <taxon>Chlorophyta</taxon>
        <taxon>Chloropicophyceae</taxon>
        <taxon>Chloropicales</taxon>
        <taxon>Chloropicaceae</taxon>
        <taxon>Chloropicon</taxon>
    </lineage>
</organism>
<keyword evidence="1" id="KW-0472">Membrane</keyword>
<keyword evidence="1" id="KW-0812">Transmembrane</keyword>
<feature type="transmembrane region" description="Helical" evidence="1">
    <location>
        <begin position="6"/>
        <end position="23"/>
    </location>
</feature>
<feature type="transmembrane region" description="Helical" evidence="1">
    <location>
        <begin position="161"/>
        <end position="179"/>
    </location>
</feature>
<evidence type="ECO:0000256" key="1">
    <source>
        <dbReference type="SAM" id="Phobius"/>
    </source>
</evidence>
<keyword evidence="3" id="KW-1185">Reference proteome</keyword>
<proteinExistence type="predicted"/>
<evidence type="ECO:0000313" key="2">
    <source>
        <dbReference type="EMBL" id="WZN62537.1"/>
    </source>
</evidence>
<evidence type="ECO:0000313" key="3">
    <source>
        <dbReference type="Proteomes" id="UP001472866"/>
    </source>
</evidence>
<reference evidence="2 3" key="1">
    <citation type="submission" date="2024-03" db="EMBL/GenBank/DDBJ databases">
        <title>Complete genome sequence of the green alga Chloropicon roscoffensis RCC1871.</title>
        <authorList>
            <person name="Lemieux C."/>
            <person name="Pombert J.-F."/>
            <person name="Otis C."/>
            <person name="Turmel M."/>
        </authorList>
    </citation>
    <scope>NUCLEOTIDE SEQUENCE [LARGE SCALE GENOMIC DNA]</scope>
    <source>
        <strain evidence="2 3">RCC1871</strain>
    </source>
</reference>
<name>A0AAX4P956_9CHLO</name>
<protein>
    <submittedName>
        <fullName evidence="2">Uncharacterized protein</fullName>
    </submittedName>
</protein>
<feature type="transmembrane region" description="Helical" evidence="1">
    <location>
        <begin position="84"/>
        <end position="104"/>
    </location>
</feature>
<sequence length="193" mass="21301">MLAPALEIANALLVSFLASEYLLKGHFPVRWERDRLVASSNWAQILGTAAWATLNIVVFLSKLFSGPVANVEGEGREANQFRLPSQVVLLAALASFVGLAWWDVRRARPDVTPRTFARQVCVSALESLLILPLASVAVALVFLVLVALLDAVHTSTVWLNNPIYYGVLYGPFSTIYYFTKKRCVSNRGQILPL</sequence>
<feature type="transmembrane region" description="Helical" evidence="1">
    <location>
        <begin position="43"/>
        <end position="64"/>
    </location>
</feature>
<dbReference type="EMBL" id="CP151506">
    <property type="protein sequence ID" value="WZN62537.1"/>
    <property type="molecule type" value="Genomic_DNA"/>
</dbReference>
<keyword evidence="1" id="KW-1133">Transmembrane helix</keyword>
<dbReference type="Proteomes" id="UP001472866">
    <property type="component" value="Chromosome 06"/>
</dbReference>